<sequence>MSRVTRDVQTHWVRPCQPQGSSGDQVWPISDFDYIQPAINIPLVAIYALPSDANGPSVIKDLRVSLAETLGQYRQFGGRLQINDETGQHTIKTTDHDVVELSVQYHDGPDDDYVPSYAALEKDAFPPMLLDSKKLLPRIMTEKQNLTQHGDFHEDDAPVTMFMVTFIRGGLVIGVGLHHLATDVSGLDGFLESWAANTKRLVAGLPLAPFDHSIMDRALLTHSGPAPDVKRWTELDQRLKTVKLLDTAPQPPPPEFKMPATSEVLFHFPRSKINQLKANASRTDPNTWISSYDAIMALCWRCVSRARQSSVTGDTTTTLMFAINGRGRLKPPLSRHYVGNVATLSWSELTFDEVVAPGAFPRLSALVRAANVEVDDDVYKSVVEWVAGVPDKRRVAFNMNAFLGPDVVGSSWQGLSAHQTWDFGFGTSKAIRWPKPDLDGFVFYYPSRNTGDPDEGVEMVVCLEDSAMQKLLEDPEWLNYAVAKGPRSCFDLDVAGA</sequence>
<accession>A0A9P5EML0</accession>
<dbReference type="InterPro" id="IPR023213">
    <property type="entry name" value="CAT-like_dom_sf"/>
</dbReference>
<evidence type="ECO:0000313" key="4">
    <source>
        <dbReference type="Proteomes" id="UP000711996"/>
    </source>
</evidence>
<evidence type="ECO:0000256" key="1">
    <source>
        <dbReference type="ARBA" id="ARBA00022679"/>
    </source>
</evidence>
<dbReference type="PANTHER" id="PTHR31642:SF310">
    <property type="entry name" value="FATTY ALCOHOL:CAFFEOYL-COA ACYLTRANSFERASE"/>
    <property type="match status" value="1"/>
</dbReference>
<gene>
    <name evidence="3" type="primary">HCT1</name>
    <name evidence="3" type="ORF">CGCSCA2_v009528</name>
</gene>
<keyword evidence="1" id="KW-0808">Transferase</keyword>
<dbReference type="Proteomes" id="UP000711996">
    <property type="component" value="Unassembled WGS sequence"/>
</dbReference>
<dbReference type="GO" id="GO:0044550">
    <property type="term" value="P:secondary metabolite biosynthetic process"/>
    <property type="evidence" value="ECO:0007669"/>
    <property type="project" value="TreeGrafter"/>
</dbReference>
<dbReference type="GO" id="GO:0016747">
    <property type="term" value="F:acyltransferase activity, transferring groups other than amino-acyl groups"/>
    <property type="evidence" value="ECO:0007669"/>
    <property type="project" value="TreeGrafter"/>
</dbReference>
<dbReference type="PANTHER" id="PTHR31642">
    <property type="entry name" value="TRICHOTHECENE 3-O-ACETYLTRANSFERASE"/>
    <property type="match status" value="1"/>
</dbReference>
<comment type="caution">
    <text evidence="3">The sequence shown here is derived from an EMBL/GenBank/DDBJ whole genome shotgun (WGS) entry which is preliminary data.</text>
</comment>
<evidence type="ECO:0000313" key="3">
    <source>
        <dbReference type="EMBL" id="KAF4854504.1"/>
    </source>
</evidence>
<feature type="region of interest" description="Disordered" evidence="2">
    <location>
        <begin position="1"/>
        <end position="22"/>
    </location>
</feature>
<dbReference type="InterPro" id="IPR050317">
    <property type="entry name" value="Plant_Fungal_Acyltransferase"/>
</dbReference>
<protein>
    <submittedName>
        <fullName evidence="3">Hydroxycinnamoyltransferase 1</fullName>
    </submittedName>
</protein>
<evidence type="ECO:0000256" key="2">
    <source>
        <dbReference type="SAM" id="MobiDB-lite"/>
    </source>
</evidence>
<organism evidence="3 4">
    <name type="scientific">Colletotrichum siamense</name>
    <name type="common">Anthracnose fungus</name>
    <dbReference type="NCBI Taxonomy" id="690259"/>
    <lineage>
        <taxon>Eukaryota</taxon>
        <taxon>Fungi</taxon>
        <taxon>Dikarya</taxon>
        <taxon>Ascomycota</taxon>
        <taxon>Pezizomycotina</taxon>
        <taxon>Sordariomycetes</taxon>
        <taxon>Hypocreomycetidae</taxon>
        <taxon>Glomerellales</taxon>
        <taxon>Glomerellaceae</taxon>
        <taxon>Colletotrichum</taxon>
        <taxon>Colletotrichum gloeosporioides species complex</taxon>
    </lineage>
</organism>
<dbReference type="OrthoDB" id="4795434at2759"/>
<proteinExistence type="predicted"/>
<keyword evidence="4" id="KW-1185">Reference proteome</keyword>
<name>A0A9P5EML0_COLSI</name>
<dbReference type="Pfam" id="PF02458">
    <property type="entry name" value="Transferase"/>
    <property type="match status" value="2"/>
</dbReference>
<dbReference type="EMBL" id="QPMT01000033">
    <property type="protein sequence ID" value="KAF4854504.1"/>
    <property type="molecule type" value="Genomic_DNA"/>
</dbReference>
<dbReference type="Gene3D" id="3.30.559.10">
    <property type="entry name" value="Chloramphenicol acetyltransferase-like domain"/>
    <property type="match status" value="2"/>
</dbReference>
<dbReference type="AlphaFoldDB" id="A0A9P5EML0"/>
<reference evidence="3" key="1">
    <citation type="submission" date="2019-06" db="EMBL/GenBank/DDBJ databases">
        <authorList>
            <person name="Gan P."/>
            <person name="Shirasu K."/>
        </authorList>
    </citation>
    <scope>NUCLEOTIDE SEQUENCE [LARGE SCALE GENOMIC DNA]</scope>
    <source>
        <strain evidence="3">CAD2</strain>
    </source>
</reference>